<gene>
    <name evidence="2" type="ORF">GEV33_011273</name>
</gene>
<feature type="region of interest" description="Disordered" evidence="1">
    <location>
        <begin position="141"/>
        <end position="174"/>
    </location>
</feature>
<evidence type="ECO:0000256" key="1">
    <source>
        <dbReference type="SAM" id="MobiDB-lite"/>
    </source>
</evidence>
<dbReference type="PANTHER" id="PTHR33273">
    <property type="entry name" value="DOMAIN-CONTAINING PROTEIN, PUTATIVE-RELATED"/>
    <property type="match status" value="1"/>
</dbReference>
<dbReference type="PANTHER" id="PTHR33273:SF2">
    <property type="entry name" value="ENDONUCLEASE_EXONUCLEASE_PHOSPHATASE DOMAIN-CONTAINING PROTEIN"/>
    <property type="match status" value="1"/>
</dbReference>
<feature type="compositionally biased region" description="Basic and acidic residues" evidence="1">
    <location>
        <begin position="151"/>
        <end position="161"/>
    </location>
</feature>
<evidence type="ECO:0000313" key="2">
    <source>
        <dbReference type="EMBL" id="KAH0811518.1"/>
    </source>
</evidence>
<sequence>MNVKELISRRQSRALTASGRKIAPPNPAEGPAKQPTPVTGPARQPVTAATNASKSFVDAAEVRGPKPSTGLPKQKSRNRKIISHHQCSDEIVPDKSTSRTLRNPLLAHKHDSAGSLLLKANQLNRVYMVWHCSKCQNDLQAPAAGPRRGSKGREANFRMKDGLPPSYHGRAPRKKETATQYNPCYRFHHSQCNCHAQLMCVKCVGSHAMQVCKKTQHVAAKYANCRDAHTASYRGCLRFSRVYLGKKTPRRTQPKNRAPVSAEAPTKQPTPVTGPARQPVAAATNASKRFMDAAEVRGPNPLTGHPKQTSRDRKSHQSSAT</sequence>
<accession>A0A8J6HD63</accession>
<keyword evidence="3" id="KW-1185">Reference proteome</keyword>
<dbReference type="AlphaFoldDB" id="A0A8J6HD63"/>
<dbReference type="Proteomes" id="UP000719412">
    <property type="component" value="Unassembled WGS sequence"/>
</dbReference>
<name>A0A8J6HD63_TENMO</name>
<protein>
    <submittedName>
        <fullName evidence="2">Uncharacterized protein</fullName>
    </submittedName>
</protein>
<organism evidence="2 3">
    <name type="scientific">Tenebrio molitor</name>
    <name type="common">Yellow mealworm beetle</name>
    <dbReference type="NCBI Taxonomy" id="7067"/>
    <lineage>
        <taxon>Eukaryota</taxon>
        <taxon>Metazoa</taxon>
        <taxon>Ecdysozoa</taxon>
        <taxon>Arthropoda</taxon>
        <taxon>Hexapoda</taxon>
        <taxon>Insecta</taxon>
        <taxon>Pterygota</taxon>
        <taxon>Neoptera</taxon>
        <taxon>Endopterygota</taxon>
        <taxon>Coleoptera</taxon>
        <taxon>Polyphaga</taxon>
        <taxon>Cucujiformia</taxon>
        <taxon>Tenebrionidae</taxon>
        <taxon>Tenebrio</taxon>
    </lineage>
</organism>
<feature type="compositionally biased region" description="Basic and acidic residues" evidence="1">
    <location>
        <begin position="86"/>
        <end position="96"/>
    </location>
</feature>
<feature type="compositionally biased region" description="Basic residues" evidence="1">
    <location>
        <begin position="74"/>
        <end position="83"/>
    </location>
</feature>
<feature type="region of interest" description="Disordered" evidence="1">
    <location>
        <begin position="247"/>
        <end position="321"/>
    </location>
</feature>
<comment type="caution">
    <text evidence="2">The sequence shown here is derived from an EMBL/GenBank/DDBJ whole genome shotgun (WGS) entry which is preliminary data.</text>
</comment>
<dbReference type="EMBL" id="JABDTM020026741">
    <property type="protein sequence ID" value="KAH0811518.1"/>
    <property type="molecule type" value="Genomic_DNA"/>
</dbReference>
<feature type="region of interest" description="Disordered" evidence="1">
    <location>
        <begin position="1"/>
        <end position="96"/>
    </location>
</feature>
<proteinExistence type="predicted"/>
<evidence type="ECO:0000313" key="3">
    <source>
        <dbReference type="Proteomes" id="UP000719412"/>
    </source>
</evidence>
<reference evidence="2" key="2">
    <citation type="submission" date="2021-08" db="EMBL/GenBank/DDBJ databases">
        <authorList>
            <person name="Eriksson T."/>
        </authorList>
    </citation>
    <scope>NUCLEOTIDE SEQUENCE</scope>
    <source>
        <strain evidence="2">Stoneville</strain>
        <tissue evidence="2">Whole head</tissue>
    </source>
</reference>
<reference evidence="2" key="1">
    <citation type="journal article" date="2020" name="J Insects Food Feed">
        <title>The yellow mealworm (Tenebrio molitor) genome: a resource for the emerging insects as food and feed industry.</title>
        <authorList>
            <person name="Eriksson T."/>
            <person name="Andere A."/>
            <person name="Kelstrup H."/>
            <person name="Emery V."/>
            <person name="Picard C."/>
        </authorList>
    </citation>
    <scope>NUCLEOTIDE SEQUENCE</scope>
    <source>
        <strain evidence="2">Stoneville</strain>
        <tissue evidence="2">Whole head</tissue>
    </source>
</reference>